<dbReference type="Proteomes" id="UP001064048">
    <property type="component" value="Chromosome 18"/>
</dbReference>
<name>A0ACC0KRF1_CHOFU</name>
<comment type="caution">
    <text evidence="1">The sequence shown here is derived from an EMBL/GenBank/DDBJ whole genome shotgun (WGS) entry which is preliminary data.</text>
</comment>
<dbReference type="EMBL" id="CM046118">
    <property type="protein sequence ID" value="KAI8438915.1"/>
    <property type="molecule type" value="Genomic_DNA"/>
</dbReference>
<protein>
    <submittedName>
        <fullName evidence="1">Uncharacterized protein</fullName>
    </submittedName>
</protein>
<keyword evidence="2" id="KW-1185">Reference proteome</keyword>
<evidence type="ECO:0000313" key="1">
    <source>
        <dbReference type="EMBL" id="KAI8438915.1"/>
    </source>
</evidence>
<proteinExistence type="predicted"/>
<gene>
    <name evidence="1" type="ORF">MSG28_011243</name>
</gene>
<evidence type="ECO:0000313" key="2">
    <source>
        <dbReference type="Proteomes" id="UP001064048"/>
    </source>
</evidence>
<sequence>MRRQCLVCFSSEASGERDVQLPPLTLLLESMAWRLHSTNDSNQDEHFGQSDIASVVYPQRFATPAPWLYLVQQTALAIGGEMLLELWALLRRIYL</sequence>
<organism evidence="1 2">
    <name type="scientific">Choristoneura fumiferana</name>
    <name type="common">Spruce budworm moth</name>
    <name type="synonym">Archips fumiferana</name>
    <dbReference type="NCBI Taxonomy" id="7141"/>
    <lineage>
        <taxon>Eukaryota</taxon>
        <taxon>Metazoa</taxon>
        <taxon>Ecdysozoa</taxon>
        <taxon>Arthropoda</taxon>
        <taxon>Hexapoda</taxon>
        <taxon>Insecta</taxon>
        <taxon>Pterygota</taxon>
        <taxon>Neoptera</taxon>
        <taxon>Endopterygota</taxon>
        <taxon>Lepidoptera</taxon>
        <taxon>Glossata</taxon>
        <taxon>Ditrysia</taxon>
        <taxon>Tortricoidea</taxon>
        <taxon>Tortricidae</taxon>
        <taxon>Tortricinae</taxon>
        <taxon>Choristoneura</taxon>
    </lineage>
</organism>
<reference evidence="1 2" key="1">
    <citation type="journal article" date="2022" name="Genome Biol. Evol.">
        <title>The Spruce Budworm Genome: Reconstructing the Evolutionary History of Antifreeze Proteins.</title>
        <authorList>
            <person name="Beliveau C."/>
            <person name="Gagne P."/>
            <person name="Picq S."/>
            <person name="Vernygora O."/>
            <person name="Keeling C.I."/>
            <person name="Pinkney K."/>
            <person name="Doucet D."/>
            <person name="Wen F."/>
            <person name="Johnston J.S."/>
            <person name="Maaroufi H."/>
            <person name="Boyle B."/>
            <person name="Laroche J."/>
            <person name="Dewar K."/>
            <person name="Juretic N."/>
            <person name="Blackburn G."/>
            <person name="Nisole A."/>
            <person name="Brunet B."/>
            <person name="Brandao M."/>
            <person name="Lumley L."/>
            <person name="Duan J."/>
            <person name="Quan G."/>
            <person name="Lucarotti C.J."/>
            <person name="Roe A.D."/>
            <person name="Sperling F.A.H."/>
            <person name="Levesque R.C."/>
            <person name="Cusson M."/>
        </authorList>
    </citation>
    <scope>NUCLEOTIDE SEQUENCE [LARGE SCALE GENOMIC DNA]</scope>
    <source>
        <strain evidence="1">Glfc:IPQL:Cfum</strain>
    </source>
</reference>
<accession>A0ACC0KRF1</accession>